<protein>
    <recommendedName>
        <fullName evidence="8">GDSL esterase/lipase At5g03610-like</fullName>
    </recommendedName>
</protein>
<dbReference type="SUPFAM" id="SSF52266">
    <property type="entry name" value="SGNH hydrolase"/>
    <property type="match status" value="1"/>
</dbReference>
<reference evidence="6" key="1">
    <citation type="submission" date="2022-07" db="EMBL/GenBank/DDBJ databases">
        <authorList>
            <person name="Macas J."/>
            <person name="Novak P."/>
            <person name="Neumann P."/>
        </authorList>
    </citation>
    <scope>NUCLEOTIDE SEQUENCE</scope>
</reference>
<name>A0AAV0D5R4_9ASTE</name>
<feature type="chain" id="PRO_5043717887" description="GDSL esterase/lipase At5g03610-like" evidence="5">
    <location>
        <begin position="25"/>
        <end position="357"/>
    </location>
</feature>
<comment type="caution">
    <text evidence="6">The sequence shown here is derived from an EMBL/GenBank/DDBJ whole genome shotgun (WGS) entry which is preliminary data.</text>
</comment>
<evidence type="ECO:0008006" key="8">
    <source>
        <dbReference type="Google" id="ProtNLM"/>
    </source>
</evidence>
<dbReference type="InterPro" id="IPR036514">
    <property type="entry name" value="SGNH_hydro_sf"/>
</dbReference>
<dbReference type="AlphaFoldDB" id="A0AAV0D5R4"/>
<keyword evidence="3" id="KW-0442">Lipid degradation</keyword>
<evidence type="ECO:0000256" key="5">
    <source>
        <dbReference type="SAM" id="SignalP"/>
    </source>
</evidence>
<dbReference type="GO" id="GO:0016042">
    <property type="term" value="P:lipid catabolic process"/>
    <property type="evidence" value="ECO:0007669"/>
    <property type="project" value="UniProtKB-KW"/>
</dbReference>
<keyword evidence="2" id="KW-0378">Hydrolase</keyword>
<keyword evidence="5" id="KW-0732">Signal</keyword>
<evidence type="ECO:0000256" key="2">
    <source>
        <dbReference type="ARBA" id="ARBA00022801"/>
    </source>
</evidence>
<feature type="signal peptide" evidence="5">
    <location>
        <begin position="1"/>
        <end position="24"/>
    </location>
</feature>
<evidence type="ECO:0000256" key="4">
    <source>
        <dbReference type="ARBA" id="ARBA00023098"/>
    </source>
</evidence>
<gene>
    <name evidence="6" type="ORF">CEPIT_LOCUS12306</name>
</gene>
<evidence type="ECO:0000256" key="1">
    <source>
        <dbReference type="ARBA" id="ARBA00008668"/>
    </source>
</evidence>
<evidence type="ECO:0000313" key="7">
    <source>
        <dbReference type="Proteomes" id="UP001152523"/>
    </source>
</evidence>
<organism evidence="6 7">
    <name type="scientific">Cuscuta epithymum</name>
    <dbReference type="NCBI Taxonomy" id="186058"/>
    <lineage>
        <taxon>Eukaryota</taxon>
        <taxon>Viridiplantae</taxon>
        <taxon>Streptophyta</taxon>
        <taxon>Embryophyta</taxon>
        <taxon>Tracheophyta</taxon>
        <taxon>Spermatophyta</taxon>
        <taxon>Magnoliopsida</taxon>
        <taxon>eudicotyledons</taxon>
        <taxon>Gunneridae</taxon>
        <taxon>Pentapetalae</taxon>
        <taxon>asterids</taxon>
        <taxon>lamiids</taxon>
        <taxon>Solanales</taxon>
        <taxon>Convolvulaceae</taxon>
        <taxon>Cuscuteae</taxon>
        <taxon>Cuscuta</taxon>
        <taxon>Cuscuta subgen. Cuscuta</taxon>
    </lineage>
</organism>
<proteinExistence type="inferred from homology"/>
<dbReference type="PANTHER" id="PTHR46020">
    <property type="entry name" value="OSJNBB0059K02.9 PROTEIN"/>
    <property type="match status" value="1"/>
</dbReference>
<dbReference type="Proteomes" id="UP001152523">
    <property type="component" value="Unassembled WGS sequence"/>
</dbReference>
<dbReference type="Pfam" id="PF00657">
    <property type="entry name" value="Lipase_GDSL"/>
    <property type="match status" value="1"/>
</dbReference>
<keyword evidence="7" id="KW-1185">Reference proteome</keyword>
<evidence type="ECO:0000256" key="3">
    <source>
        <dbReference type="ARBA" id="ARBA00022963"/>
    </source>
</evidence>
<dbReference type="PANTHER" id="PTHR46020:SF4">
    <property type="entry name" value="OS04G0650200 PROTEIN"/>
    <property type="match status" value="1"/>
</dbReference>
<comment type="similarity">
    <text evidence="1">Belongs to the 'GDSL' lipolytic enzyme family.</text>
</comment>
<dbReference type="EMBL" id="CAMAPF010000075">
    <property type="protein sequence ID" value="CAH9092944.1"/>
    <property type="molecule type" value="Genomic_DNA"/>
</dbReference>
<dbReference type="Gene3D" id="3.40.50.1110">
    <property type="entry name" value="SGNH hydrolase"/>
    <property type="match status" value="1"/>
</dbReference>
<accession>A0AAV0D5R4</accession>
<evidence type="ECO:0000313" key="6">
    <source>
        <dbReference type="EMBL" id="CAH9092944.1"/>
    </source>
</evidence>
<dbReference type="GO" id="GO:0016788">
    <property type="term" value="F:hydrolase activity, acting on ester bonds"/>
    <property type="evidence" value="ECO:0007669"/>
    <property type="project" value="InterPro"/>
</dbReference>
<dbReference type="InterPro" id="IPR001087">
    <property type="entry name" value="GDSL"/>
</dbReference>
<keyword evidence="4" id="KW-0443">Lipid metabolism</keyword>
<sequence length="357" mass="39636">MEKKARLSSAFFLCLLTLLPVAEVYNGEKIEVSSSSPTKLFVFGDSYADTGNSPDTDDCWKEPYGTTFPGRPAGRFSDGRVLTDFIAQYMGIKSPVPYRRWQFGDTDLHKNGLNFAYGGTGVFTTHLGGPNMTTQIDSFQQLIEQNVYTKHELQTTSVAHVSAAGNDYSNFGSQKDLTSFIKSIVSQLVLNLKRIYELGVMKISVVAVPPYGCLPNVNSPNVSIDTINSISRLHNELLKKAVEKLNNELVGDQPIFVILDLYSAFMSALNTQDNRTGKSQFENMSEACCRGTTSEYRCGHVDEDGTKRYVVCKDPKRAFFWDGIHPTQQGWISAFSNLTSSLRTLLVSHGRSLHAVF</sequence>